<evidence type="ECO:0000256" key="1">
    <source>
        <dbReference type="SAM" id="SignalP"/>
    </source>
</evidence>
<dbReference type="AlphaFoldDB" id="A0A5C3L659"/>
<protein>
    <submittedName>
        <fullName evidence="2">Uncharacterized protein</fullName>
    </submittedName>
</protein>
<accession>A0A5C3L659</accession>
<reference evidence="2 3" key="1">
    <citation type="journal article" date="2019" name="Nat. Ecol. Evol.">
        <title>Megaphylogeny resolves global patterns of mushroom evolution.</title>
        <authorList>
            <person name="Varga T."/>
            <person name="Krizsan K."/>
            <person name="Foldi C."/>
            <person name="Dima B."/>
            <person name="Sanchez-Garcia M."/>
            <person name="Sanchez-Ramirez S."/>
            <person name="Szollosi G.J."/>
            <person name="Szarkandi J.G."/>
            <person name="Papp V."/>
            <person name="Albert L."/>
            <person name="Andreopoulos W."/>
            <person name="Angelini C."/>
            <person name="Antonin V."/>
            <person name="Barry K.W."/>
            <person name="Bougher N.L."/>
            <person name="Buchanan P."/>
            <person name="Buyck B."/>
            <person name="Bense V."/>
            <person name="Catcheside P."/>
            <person name="Chovatia M."/>
            <person name="Cooper J."/>
            <person name="Damon W."/>
            <person name="Desjardin D."/>
            <person name="Finy P."/>
            <person name="Geml J."/>
            <person name="Haridas S."/>
            <person name="Hughes K."/>
            <person name="Justo A."/>
            <person name="Karasinski D."/>
            <person name="Kautmanova I."/>
            <person name="Kiss B."/>
            <person name="Kocsube S."/>
            <person name="Kotiranta H."/>
            <person name="LaButti K.M."/>
            <person name="Lechner B.E."/>
            <person name="Liimatainen K."/>
            <person name="Lipzen A."/>
            <person name="Lukacs Z."/>
            <person name="Mihaltcheva S."/>
            <person name="Morgado L.N."/>
            <person name="Niskanen T."/>
            <person name="Noordeloos M.E."/>
            <person name="Ohm R.A."/>
            <person name="Ortiz-Santana B."/>
            <person name="Ovrebo C."/>
            <person name="Racz N."/>
            <person name="Riley R."/>
            <person name="Savchenko A."/>
            <person name="Shiryaev A."/>
            <person name="Soop K."/>
            <person name="Spirin V."/>
            <person name="Szebenyi C."/>
            <person name="Tomsovsky M."/>
            <person name="Tulloss R.E."/>
            <person name="Uehling J."/>
            <person name="Grigoriev I.V."/>
            <person name="Vagvolgyi C."/>
            <person name="Papp T."/>
            <person name="Martin F.M."/>
            <person name="Miettinen O."/>
            <person name="Hibbett D.S."/>
            <person name="Nagy L.G."/>
        </authorList>
    </citation>
    <scope>NUCLEOTIDE SEQUENCE [LARGE SCALE GENOMIC DNA]</scope>
    <source>
        <strain evidence="2 3">CBS 121175</strain>
    </source>
</reference>
<dbReference type="OrthoDB" id="3226519at2759"/>
<gene>
    <name evidence="2" type="ORF">FA15DRAFT_107944</name>
</gene>
<proteinExistence type="predicted"/>
<dbReference type="Proteomes" id="UP000307440">
    <property type="component" value="Unassembled WGS sequence"/>
</dbReference>
<organism evidence="2 3">
    <name type="scientific">Coprinopsis marcescibilis</name>
    <name type="common">Agaric fungus</name>
    <name type="synonym">Psathyrella marcescibilis</name>
    <dbReference type="NCBI Taxonomy" id="230819"/>
    <lineage>
        <taxon>Eukaryota</taxon>
        <taxon>Fungi</taxon>
        <taxon>Dikarya</taxon>
        <taxon>Basidiomycota</taxon>
        <taxon>Agaricomycotina</taxon>
        <taxon>Agaricomycetes</taxon>
        <taxon>Agaricomycetidae</taxon>
        <taxon>Agaricales</taxon>
        <taxon>Agaricineae</taxon>
        <taxon>Psathyrellaceae</taxon>
        <taxon>Coprinopsis</taxon>
    </lineage>
</organism>
<name>A0A5C3L659_COPMA</name>
<keyword evidence="1" id="KW-0732">Signal</keyword>
<evidence type="ECO:0000313" key="2">
    <source>
        <dbReference type="EMBL" id="TFK28043.1"/>
    </source>
</evidence>
<feature type="signal peptide" evidence="1">
    <location>
        <begin position="1"/>
        <end position="29"/>
    </location>
</feature>
<dbReference type="EMBL" id="ML210159">
    <property type="protein sequence ID" value="TFK28043.1"/>
    <property type="molecule type" value="Genomic_DNA"/>
</dbReference>
<keyword evidence="3" id="KW-1185">Reference proteome</keyword>
<sequence length="183" mass="19704">MLFFSKALSPYALGQLLMLSSVVLGLVRACPENEVVQLVETFIGKDRNVKVEQYACSGAVEAPKFQARQVNETNVCGSSCVTHCFPPAGGGPLAGECNVIADALRYESQNTGALFRIGTGVNATITMTYRSCKTFFVNQDFNGLIYCRTEWAALVDWLSTGCGAAQNAHGGLCVASNQLWFVQ</sequence>
<evidence type="ECO:0000313" key="3">
    <source>
        <dbReference type="Proteomes" id="UP000307440"/>
    </source>
</evidence>
<feature type="chain" id="PRO_5022960968" evidence="1">
    <location>
        <begin position="30"/>
        <end position="183"/>
    </location>
</feature>